<dbReference type="InterPro" id="IPR038718">
    <property type="entry name" value="SNF2-like_sf"/>
</dbReference>
<keyword evidence="3" id="KW-0812">Transmembrane</keyword>
<dbReference type="InterPro" id="IPR031053">
    <property type="entry name" value="ALC1"/>
</dbReference>
<evidence type="ECO:0000256" key="1">
    <source>
        <dbReference type="ARBA" id="ARBA00022741"/>
    </source>
</evidence>
<proteinExistence type="predicted"/>
<dbReference type="GO" id="GO:0006281">
    <property type="term" value="P:DNA repair"/>
    <property type="evidence" value="ECO:0007669"/>
    <property type="project" value="InterPro"/>
</dbReference>
<dbReference type="PANTHER" id="PTHR47157">
    <property type="entry name" value="CHROMODOMAIN-HELICASE-DNA-BINDING PROTEIN 1-LIKE"/>
    <property type="match status" value="1"/>
</dbReference>
<name>A0AAP0JZV3_9MAGN</name>
<dbReference type="InterPro" id="IPR027417">
    <property type="entry name" value="P-loop_NTPase"/>
</dbReference>
<feature type="domain" description="SNF2 N-terminal" evidence="4">
    <location>
        <begin position="130"/>
        <end position="177"/>
    </location>
</feature>
<dbReference type="PANTHER" id="PTHR47157:SF1">
    <property type="entry name" value="CHROMODOMAIN-HELICASE-DNA-BINDING PROTEIN 1-LIKE"/>
    <property type="match status" value="1"/>
</dbReference>
<reference evidence="5 6" key="1">
    <citation type="submission" date="2024-01" db="EMBL/GenBank/DDBJ databases">
        <title>Genome assemblies of Stephania.</title>
        <authorList>
            <person name="Yang L."/>
        </authorList>
    </citation>
    <scope>NUCLEOTIDE SEQUENCE [LARGE SCALE GENOMIC DNA]</scope>
    <source>
        <strain evidence="5">YNDBR</strain>
        <tissue evidence="5">Leaf</tissue>
    </source>
</reference>
<keyword evidence="3" id="KW-0472">Membrane</keyword>
<dbReference type="InterPro" id="IPR000330">
    <property type="entry name" value="SNF2_N"/>
</dbReference>
<evidence type="ECO:0000313" key="5">
    <source>
        <dbReference type="EMBL" id="KAK9143161.1"/>
    </source>
</evidence>
<dbReference type="SUPFAM" id="SSF52540">
    <property type="entry name" value="P-loop containing nucleoside triphosphate hydrolases"/>
    <property type="match status" value="1"/>
</dbReference>
<evidence type="ECO:0000259" key="4">
    <source>
        <dbReference type="Pfam" id="PF00176"/>
    </source>
</evidence>
<evidence type="ECO:0000256" key="2">
    <source>
        <dbReference type="ARBA" id="ARBA00022840"/>
    </source>
</evidence>
<keyword evidence="1" id="KW-0547">Nucleotide-binding</keyword>
<sequence>MAGYKTTTKNTMRVDIYCVSLSFLLHLFIVSVSIWLAEIEGLLQSSEVYHSQFSLLNEVGEFLTIVNSNKSSLLLLIRLLYRNRVLGLSQPLMFPKPNEFFWQMGLGKTLRVASLLSYLKVHELCDSDAQYSLPFDVLLTTYDIVLMDRDFLSQILWTYVVIDEAQRLKNSSSDLNQISSYSAFIVSNFISNLLGAHYYTNLFLLLGFHVALVAFRVAPLVPLQKKVYLSILRRELPMLLAFSSKAPNHQSLQNISVALSVGSSIEWELVPLIPVTIPAII</sequence>
<accession>A0AAP0JZV3</accession>
<keyword evidence="6" id="KW-1185">Reference proteome</keyword>
<evidence type="ECO:0000313" key="6">
    <source>
        <dbReference type="Proteomes" id="UP001420932"/>
    </source>
</evidence>
<gene>
    <name evidence="5" type="ORF">Syun_012561</name>
</gene>
<evidence type="ECO:0000256" key="3">
    <source>
        <dbReference type="SAM" id="Phobius"/>
    </source>
</evidence>
<feature type="transmembrane region" description="Helical" evidence="3">
    <location>
        <begin position="16"/>
        <end position="37"/>
    </location>
</feature>
<dbReference type="AlphaFoldDB" id="A0AAP0JZV3"/>
<organism evidence="5 6">
    <name type="scientific">Stephania yunnanensis</name>
    <dbReference type="NCBI Taxonomy" id="152371"/>
    <lineage>
        <taxon>Eukaryota</taxon>
        <taxon>Viridiplantae</taxon>
        <taxon>Streptophyta</taxon>
        <taxon>Embryophyta</taxon>
        <taxon>Tracheophyta</taxon>
        <taxon>Spermatophyta</taxon>
        <taxon>Magnoliopsida</taxon>
        <taxon>Ranunculales</taxon>
        <taxon>Menispermaceae</taxon>
        <taxon>Menispermoideae</taxon>
        <taxon>Cissampelideae</taxon>
        <taxon>Stephania</taxon>
    </lineage>
</organism>
<comment type="caution">
    <text evidence="5">The sequence shown here is derived from an EMBL/GenBank/DDBJ whole genome shotgun (WGS) entry which is preliminary data.</text>
</comment>
<dbReference type="Gene3D" id="3.40.50.10810">
    <property type="entry name" value="Tandem AAA-ATPase domain"/>
    <property type="match status" value="1"/>
</dbReference>
<dbReference type="EMBL" id="JBBNAF010000005">
    <property type="protein sequence ID" value="KAK9143161.1"/>
    <property type="molecule type" value="Genomic_DNA"/>
</dbReference>
<dbReference type="Pfam" id="PF00176">
    <property type="entry name" value="SNF2-rel_dom"/>
    <property type="match status" value="1"/>
</dbReference>
<protein>
    <recommendedName>
        <fullName evidence="4">SNF2 N-terminal domain-containing protein</fullName>
    </recommendedName>
</protein>
<dbReference type="GO" id="GO:0006338">
    <property type="term" value="P:chromatin remodeling"/>
    <property type="evidence" value="ECO:0007669"/>
    <property type="project" value="InterPro"/>
</dbReference>
<dbReference type="Proteomes" id="UP001420932">
    <property type="component" value="Unassembled WGS sequence"/>
</dbReference>
<keyword evidence="2" id="KW-0067">ATP-binding</keyword>
<dbReference type="GO" id="GO:0005524">
    <property type="term" value="F:ATP binding"/>
    <property type="evidence" value="ECO:0007669"/>
    <property type="project" value="UniProtKB-KW"/>
</dbReference>
<dbReference type="GO" id="GO:0003678">
    <property type="term" value="F:DNA helicase activity"/>
    <property type="evidence" value="ECO:0007669"/>
    <property type="project" value="InterPro"/>
</dbReference>
<keyword evidence="3" id="KW-1133">Transmembrane helix</keyword>